<dbReference type="AlphaFoldDB" id="A0A398BC09"/>
<evidence type="ECO:0000313" key="2">
    <source>
        <dbReference type="Proteomes" id="UP000265816"/>
    </source>
</evidence>
<protein>
    <submittedName>
        <fullName evidence="1">DUF309 domain-containing protein</fullName>
    </submittedName>
</protein>
<keyword evidence="2" id="KW-1185">Reference proteome</keyword>
<sequence>MFPAPYIEFLVHFNCDRDFFECHEILEEHWKETEPGCKDSIWVAFILLAVSSYHYRRGNLKGAMKTHNKSSEMFMTAHTETFEKLGIDKDRLEEELEVRLSAMESGIPYRDFDIPINDKELLKKCVQECNLRNYSWGVASDLNNAAIIHKHLLRDRTDVIREREAAKKEKQK</sequence>
<accession>A0A398BC09</accession>
<dbReference type="EMBL" id="QWVT01000010">
    <property type="protein sequence ID" value="RID87347.1"/>
    <property type="molecule type" value="Genomic_DNA"/>
</dbReference>
<evidence type="ECO:0000313" key="1">
    <source>
        <dbReference type="EMBL" id="RID87347.1"/>
    </source>
</evidence>
<dbReference type="Proteomes" id="UP000265816">
    <property type="component" value="Unassembled WGS sequence"/>
</dbReference>
<dbReference type="Pfam" id="PF03745">
    <property type="entry name" value="DUF309"/>
    <property type="match status" value="1"/>
</dbReference>
<dbReference type="RefSeq" id="WP_119111857.1">
    <property type="nucleotide sequence ID" value="NZ_CBCSEO010000009.1"/>
</dbReference>
<gene>
    <name evidence="1" type="ORF">D1970_05320</name>
</gene>
<name>A0A398BC09_9BACI</name>
<dbReference type="SUPFAM" id="SSF140663">
    <property type="entry name" value="TTHA0068-like"/>
    <property type="match status" value="1"/>
</dbReference>
<comment type="caution">
    <text evidence="1">The sequence shown here is derived from an EMBL/GenBank/DDBJ whole genome shotgun (WGS) entry which is preliminary data.</text>
</comment>
<dbReference type="OrthoDB" id="165483at2"/>
<organism evidence="1 2">
    <name type="scientific">Mesobacillus zeae</name>
    <dbReference type="NCBI Taxonomy" id="1917180"/>
    <lineage>
        <taxon>Bacteria</taxon>
        <taxon>Bacillati</taxon>
        <taxon>Bacillota</taxon>
        <taxon>Bacilli</taxon>
        <taxon>Bacillales</taxon>
        <taxon>Bacillaceae</taxon>
        <taxon>Mesobacillus</taxon>
    </lineage>
</organism>
<dbReference type="PANTHER" id="PTHR34796">
    <property type="entry name" value="EXPRESSED PROTEIN"/>
    <property type="match status" value="1"/>
</dbReference>
<reference evidence="1 2" key="1">
    <citation type="submission" date="2018-08" db="EMBL/GenBank/DDBJ databases">
        <title>Bacillus jemisoniae sp. nov., Bacillus chryseoplanitiae sp. nov., Bacillus resnikiae sp. nov., and Bacillus frankliniae sp. nov., isolated from Viking spacecraft and associated surfaces.</title>
        <authorList>
            <person name="Seuylemezian A."/>
            <person name="Vaishampayan P."/>
        </authorList>
    </citation>
    <scope>NUCLEOTIDE SEQUENCE [LARGE SCALE GENOMIC DNA]</scope>
    <source>
        <strain evidence="1 2">JJ-247</strain>
    </source>
</reference>
<dbReference type="Gene3D" id="1.10.3450.10">
    <property type="entry name" value="TTHA0068-like"/>
    <property type="match status" value="1"/>
</dbReference>
<dbReference type="PANTHER" id="PTHR34796:SF1">
    <property type="entry name" value="EXPRESSED PROTEIN"/>
    <property type="match status" value="1"/>
</dbReference>
<dbReference type="InterPro" id="IPR023203">
    <property type="entry name" value="TTHA0068_sf"/>
</dbReference>
<proteinExistence type="predicted"/>
<dbReference type="InterPro" id="IPR005500">
    <property type="entry name" value="DUF309"/>
</dbReference>